<evidence type="ECO:0000313" key="3">
    <source>
        <dbReference type="Proteomes" id="UP001221413"/>
    </source>
</evidence>
<organism evidence="2 3">
    <name type="scientific">Drechslerella dactyloides</name>
    <name type="common">Nematode-trapping fungus</name>
    <name type="synonym">Arthrobotrys dactyloides</name>
    <dbReference type="NCBI Taxonomy" id="74499"/>
    <lineage>
        <taxon>Eukaryota</taxon>
        <taxon>Fungi</taxon>
        <taxon>Dikarya</taxon>
        <taxon>Ascomycota</taxon>
        <taxon>Pezizomycotina</taxon>
        <taxon>Orbiliomycetes</taxon>
        <taxon>Orbiliales</taxon>
        <taxon>Orbiliaceae</taxon>
        <taxon>Drechslerella</taxon>
    </lineage>
</organism>
<comment type="caution">
    <text evidence="2">The sequence shown here is derived from an EMBL/GenBank/DDBJ whole genome shotgun (WGS) entry which is preliminary data.</text>
</comment>
<evidence type="ECO:0000256" key="1">
    <source>
        <dbReference type="SAM" id="MobiDB-lite"/>
    </source>
</evidence>
<dbReference type="AlphaFoldDB" id="A0AAD6NM46"/>
<feature type="region of interest" description="Disordered" evidence="1">
    <location>
        <begin position="1"/>
        <end position="29"/>
    </location>
</feature>
<feature type="region of interest" description="Disordered" evidence="1">
    <location>
        <begin position="50"/>
        <end position="105"/>
    </location>
</feature>
<feature type="compositionally biased region" description="Basic residues" evidence="1">
    <location>
        <begin position="95"/>
        <end position="105"/>
    </location>
</feature>
<name>A0AAD6NM46_DREDA</name>
<sequence>MEAAVGDGDEEVDASGRESQNFALPACQPASRPGGPFVSFFGAASETAASSRSGAVWPVDPPHRAPRPGATPDLPSSYSWSAGPATSTSTSSTARRARCRRRRRRLWDMTMRSRRSLNW</sequence>
<keyword evidence="3" id="KW-1185">Reference proteome</keyword>
<proteinExistence type="predicted"/>
<dbReference type="Proteomes" id="UP001221413">
    <property type="component" value="Unassembled WGS sequence"/>
</dbReference>
<dbReference type="EMBL" id="JAQGDS010000002">
    <property type="protein sequence ID" value="KAJ6263257.1"/>
    <property type="molecule type" value="Genomic_DNA"/>
</dbReference>
<accession>A0AAD6NM46</accession>
<reference evidence="2" key="1">
    <citation type="submission" date="2023-01" db="EMBL/GenBank/DDBJ databases">
        <title>The chitinases involved in constricting ring structure development in the nematode-trapping fungus Drechslerella dactyloides.</title>
        <authorList>
            <person name="Wang R."/>
            <person name="Zhang L."/>
            <person name="Tang P."/>
            <person name="Li S."/>
            <person name="Liang L."/>
        </authorList>
    </citation>
    <scope>NUCLEOTIDE SEQUENCE</scope>
    <source>
        <strain evidence="2">YMF1.00031</strain>
    </source>
</reference>
<evidence type="ECO:0000313" key="2">
    <source>
        <dbReference type="EMBL" id="KAJ6263257.1"/>
    </source>
</evidence>
<protein>
    <submittedName>
        <fullName evidence="2">Uncharacterized protein</fullName>
    </submittedName>
</protein>
<gene>
    <name evidence="2" type="ORF">Dda_1818</name>
</gene>